<protein>
    <submittedName>
        <fullName evidence="2">Uncharacterized protein</fullName>
    </submittedName>
</protein>
<keyword evidence="1" id="KW-1133">Transmembrane helix</keyword>
<accession>A0A7W9A1V7</accession>
<reference evidence="2 3" key="1">
    <citation type="submission" date="2020-08" db="EMBL/GenBank/DDBJ databases">
        <title>Genomic Encyclopedia of Type Strains, Phase IV (KMG-IV): sequencing the most valuable type-strain genomes for metagenomic binning, comparative biology and taxonomic classification.</title>
        <authorList>
            <person name="Goeker M."/>
        </authorList>
    </citation>
    <scope>NUCLEOTIDE SEQUENCE [LARGE SCALE GENOMIC DNA]</scope>
    <source>
        <strain evidence="2 3">DSM 24448</strain>
    </source>
</reference>
<gene>
    <name evidence="2" type="ORF">FHS65_000569</name>
</gene>
<proteinExistence type="predicted"/>
<evidence type="ECO:0000256" key="1">
    <source>
        <dbReference type="SAM" id="Phobius"/>
    </source>
</evidence>
<dbReference type="EMBL" id="JACIJB010000001">
    <property type="protein sequence ID" value="MBB5659851.1"/>
    <property type="molecule type" value="Genomic_DNA"/>
</dbReference>
<dbReference type="Proteomes" id="UP000548978">
    <property type="component" value="Unassembled WGS sequence"/>
</dbReference>
<organism evidence="2 3">
    <name type="scientific">Brevundimonas halotolerans</name>
    <dbReference type="NCBI Taxonomy" id="69670"/>
    <lineage>
        <taxon>Bacteria</taxon>
        <taxon>Pseudomonadati</taxon>
        <taxon>Pseudomonadota</taxon>
        <taxon>Alphaproteobacteria</taxon>
        <taxon>Caulobacterales</taxon>
        <taxon>Caulobacteraceae</taxon>
        <taxon>Brevundimonas</taxon>
    </lineage>
</organism>
<sequence>MSSPVAPGPVSTAQPGWVTVVVSIVVACSLCALLLSSLI</sequence>
<name>A0A7W9A1V7_9CAUL</name>
<evidence type="ECO:0000313" key="2">
    <source>
        <dbReference type="EMBL" id="MBB5659851.1"/>
    </source>
</evidence>
<keyword evidence="1" id="KW-0812">Transmembrane</keyword>
<evidence type="ECO:0000313" key="3">
    <source>
        <dbReference type="Proteomes" id="UP000548978"/>
    </source>
</evidence>
<comment type="caution">
    <text evidence="2">The sequence shown here is derived from an EMBL/GenBank/DDBJ whole genome shotgun (WGS) entry which is preliminary data.</text>
</comment>
<feature type="transmembrane region" description="Helical" evidence="1">
    <location>
        <begin position="16"/>
        <end position="35"/>
    </location>
</feature>
<keyword evidence="3" id="KW-1185">Reference proteome</keyword>
<keyword evidence="1" id="KW-0472">Membrane</keyword>
<dbReference type="AlphaFoldDB" id="A0A7W9A1V7"/>